<dbReference type="VEuPathDB" id="FungiDB:RhiirFUN_001868"/>
<proteinExistence type="predicted"/>
<protein>
    <submittedName>
        <fullName evidence="2">Uncharacterized protein</fullName>
    </submittedName>
</protein>
<evidence type="ECO:0000313" key="2">
    <source>
        <dbReference type="EMBL" id="PKC68380.1"/>
    </source>
</evidence>
<dbReference type="Proteomes" id="UP000232688">
    <property type="component" value="Unassembled WGS sequence"/>
</dbReference>
<accession>A0A2N0RYK5</accession>
<comment type="caution">
    <text evidence="2">The sequence shown here is derived from an EMBL/GenBank/DDBJ whole genome shotgun (WGS) entry which is preliminary data.</text>
</comment>
<dbReference type="VEuPathDB" id="FungiDB:RhiirA1_534232"/>
<gene>
    <name evidence="2" type="ORF">RhiirA1_534232</name>
</gene>
<feature type="compositionally biased region" description="Basic residues" evidence="1">
    <location>
        <begin position="284"/>
        <end position="301"/>
    </location>
</feature>
<feature type="region of interest" description="Disordered" evidence="1">
    <location>
        <begin position="283"/>
        <end position="304"/>
    </location>
</feature>
<reference evidence="2 3" key="2">
    <citation type="submission" date="2017-10" db="EMBL/GenBank/DDBJ databases">
        <title>Genome analyses suggest a sexual origin of heterokaryosis in a supposedly ancient asexual fungus.</title>
        <authorList>
            <person name="Corradi N."/>
            <person name="Sedzielewska K."/>
            <person name="Noel J."/>
            <person name="Charron P."/>
            <person name="Farinelli L."/>
            <person name="Marton T."/>
            <person name="Kruger M."/>
            <person name="Pelin A."/>
            <person name="Brachmann A."/>
            <person name="Corradi N."/>
        </authorList>
    </citation>
    <scope>NUCLEOTIDE SEQUENCE [LARGE SCALE GENOMIC DNA]</scope>
    <source>
        <strain evidence="2 3">A1</strain>
    </source>
</reference>
<evidence type="ECO:0000256" key="1">
    <source>
        <dbReference type="SAM" id="MobiDB-lite"/>
    </source>
</evidence>
<evidence type="ECO:0000313" key="3">
    <source>
        <dbReference type="Proteomes" id="UP000232688"/>
    </source>
</evidence>
<sequence length="324" mass="39065">MKIFDENEKVSRNNLITWNDEKGFPIFGEDRKKSRNKNYKRIGIHWIMINENINIDDSPTLIKCKGCKKNIEVMKLKSKVKENGKKSIEYLVMWKIRHEEFVTKNEINFNRKFKVLFENEYKILLRCLIIGIILLNSNSELILGLDGKFCELSKNYRKFKYKTKQWNKFTFWQCAQEDTKERAYKIKNWIKELLTYSVLFKRKIFGLIMIPAQDAIRKKKIGIINGNDFVQVLEKPTRILLEKEYNMIIEELWCFCYENIRLKIWDKRCKDVVAIEEKKDLKKGEKKKRKKDQKSKRRRKVFGTSSEKCIRCNEETETWDHTTI</sequence>
<organism evidence="2 3">
    <name type="scientific">Rhizophagus irregularis</name>
    <dbReference type="NCBI Taxonomy" id="588596"/>
    <lineage>
        <taxon>Eukaryota</taxon>
        <taxon>Fungi</taxon>
        <taxon>Fungi incertae sedis</taxon>
        <taxon>Mucoromycota</taxon>
        <taxon>Glomeromycotina</taxon>
        <taxon>Glomeromycetes</taxon>
        <taxon>Glomerales</taxon>
        <taxon>Glomeraceae</taxon>
        <taxon>Rhizophagus</taxon>
    </lineage>
</organism>
<name>A0A2N0RYK5_9GLOM</name>
<reference evidence="2 3" key="1">
    <citation type="submission" date="2017-10" db="EMBL/GenBank/DDBJ databases">
        <title>Extensive intraspecific genome diversity in a model arbuscular mycorrhizal fungus.</title>
        <authorList>
            <person name="Chen E.C.H."/>
            <person name="Morin E."/>
            <person name="Baudet D."/>
            <person name="Noel J."/>
            <person name="Ndikumana S."/>
            <person name="Charron P."/>
            <person name="St-Onge C."/>
            <person name="Giorgi J."/>
            <person name="Grigoriev I.V."/>
            <person name="Roux C."/>
            <person name="Martin F.M."/>
            <person name="Corradi N."/>
        </authorList>
    </citation>
    <scope>NUCLEOTIDE SEQUENCE [LARGE SCALE GENOMIC DNA]</scope>
    <source>
        <strain evidence="2 3">A1</strain>
    </source>
</reference>
<dbReference type="AlphaFoldDB" id="A0A2N0RYK5"/>
<dbReference type="EMBL" id="LLXH01000335">
    <property type="protein sequence ID" value="PKC68380.1"/>
    <property type="molecule type" value="Genomic_DNA"/>
</dbReference>